<dbReference type="PROSITE" id="PS50995">
    <property type="entry name" value="HTH_MARR_2"/>
    <property type="match status" value="1"/>
</dbReference>
<dbReference type="SMART" id="SM00347">
    <property type="entry name" value="HTH_MARR"/>
    <property type="match status" value="1"/>
</dbReference>
<dbReference type="Pfam" id="PF12802">
    <property type="entry name" value="MarR_2"/>
    <property type="match status" value="1"/>
</dbReference>
<dbReference type="RefSeq" id="WP_123666210.1">
    <property type="nucleotide sequence ID" value="NZ_RJKE01000001.1"/>
</dbReference>
<dbReference type="InterPro" id="IPR000835">
    <property type="entry name" value="HTH_MarR-typ"/>
</dbReference>
<dbReference type="EMBL" id="RJKE01000001">
    <property type="protein sequence ID" value="ROO86851.1"/>
    <property type="molecule type" value="Genomic_DNA"/>
</dbReference>
<dbReference type="SUPFAM" id="SSF46785">
    <property type="entry name" value="Winged helix' DNA-binding domain"/>
    <property type="match status" value="1"/>
</dbReference>
<dbReference type="InterPro" id="IPR039422">
    <property type="entry name" value="MarR/SlyA-like"/>
</dbReference>
<evidence type="ECO:0000313" key="3">
    <source>
        <dbReference type="Proteomes" id="UP000272400"/>
    </source>
</evidence>
<dbReference type="Gene3D" id="1.10.10.10">
    <property type="entry name" value="Winged helix-like DNA-binding domain superfamily/Winged helix DNA-binding domain"/>
    <property type="match status" value="1"/>
</dbReference>
<keyword evidence="3" id="KW-1185">Reference proteome</keyword>
<name>A0A3N1D004_9ACTN</name>
<dbReference type="OrthoDB" id="3821431at2"/>
<evidence type="ECO:0000313" key="2">
    <source>
        <dbReference type="EMBL" id="ROO86851.1"/>
    </source>
</evidence>
<protein>
    <submittedName>
        <fullName evidence="2">DNA-binding MarR family transcriptional regulator</fullName>
    </submittedName>
</protein>
<dbReference type="GO" id="GO:0003700">
    <property type="term" value="F:DNA-binding transcription factor activity"/>
    <property type="evidence" value="ECO:0007669"/>
    <property type="project" value="InterPro"/>
</dbReference>
<dbReference type="GO" id="GO:0006950">
    <property type="term" value="P:response to stress"/>
    <property type="evidence" value="ECO:0007669"/>
    <property type="project" value="TreeGrafter"/>
</dbReference>
<dbReference type="PANTHER" id="PTHR33164">
    <property type="entry name" value="TRANSCRIPTIONAL REGULATOR, MARR FAMILY"/>
    <property type="match status" value="1"/>
</dbReference>
<dbReference type="PANTHER" id="PTHR33164:SF43">
    <property type="entry name" value="HTH-TYPE TRANSCRIPTIONAL REPRESSOR YETL"/>
    <property type="match status" value="1"/>
</dbReference>
<sequence length="154" mass="16241">MTDATPLAAEVVELVPALAVRLRLSALFEAAGSGLTPSQLLCALLVDQAEGRKMTTGSLAKELAMSGPSTTALVDRLVKVGLLARARGEDRRVVWVSLTERGAGAMERLRQGLRDRVVHVLEAMDAPARRALVEALAQVAAFADQVALPHPSPA</sequence>
<evidence type="ECO:0000259" key="1">
    <source>
        <dbReference type="PROSITE" id="PS50995"/>
    </source>
</evidence>
<feature type="domain" description="HTH marR-type" evidence="1">
    <location>
        <begin position="4"/>
        <end position="141"/>
    </location>
</feature>
<dbReference type="GO" id="GO:0003677">
    <property type="term" value="F:DNA binding"/>
    <property type="evidence" value="ECO:0007669"/>
    <property type="project" value="UniProtKB-KW"/>
</dbReference>
<gene>
    <name evidence="2" type="ORF">EDD29_4433</name>
</gene>
<dbReference type="AlphaFoldDB" id="A0A3N1D004"/>
<dbReference type="InterPro" id="IPR036390">
    <property type="entry name" value="WH_DNA-bd_sf"/>
</dbReference>
<keyword evidence="2" id="KW-0238">DNA-binding</keyword>
<proteinExistence type="predicted"/>
<reference evidence="2 3" key="1">
    <citation type="submission" date="2018-11" db="EMBL/GenBank/DDBJ databases">
        <title>Sequencing the genomes of 1000 actinobacteria strains.</title>
        <authorList>
            <person name="Klenk H.-P."/>
        </authorList>
    </citation>
    <scope>NUCLEOTIDE SEQUENCE [LARGE SCALE GENOMIC DNA]</scope>
    <source>
        <strain evidence="2 3">DSM 44254</strain>
    </source>
</reference>
<dbReference type="InterPro" id="IPR036388">
    <property type="entry name" value="WH-like_DNA-bd_sf"/>
</dbReference>
<accession>A0A3N1D004</accession>
<dbReference type="Proteomes" id="UP000272400">
    <property type="component" value="Unassembled WGS sequence"/>
</dbReference>
<comment type="caution">
    <text evidence="2">The sequence shown here is derived from an EMBL/GenBank/DDBJ whole genome shotgun (WGS) entry which is preliminary data.</text>
</comment>
<organism evidence="2 3">
    <name type="scientific">Actinocorallia herbida</name>
    <dbReference type="NCBI Taxonomy" id="58109"/>
    <lineage>
        <taxon>Bacteria</taxon>
        <taxon>Bacillati</taxon>
        <taxon>Actinomycetota</taxon>
        <taxon>Actinomycetes</taxon>
        <taxon>Streptosporangiales</taxon>
        <taxon>Thermomonosporaceae</taxon>
        <taxon>Actinocorallia</taxon>
    </lineage>
</organism>